<protein>
    <submittedName>
        <fullName evidence="2">Outer membrane receptor protein involved in Fe transport</fullName>
    </submittedName>
</protein>
<sequence>MTKRIITLAATVSAVALHAQAWSQTDAAPQATSSGLGDIVVTAQKREQAINDVPLSIIAASGEKLANQGITDTTVRFAGRPRTFGATLSARL</sequence>
<accession>A0ABU1WYS1</accession>
<dbReference type="RefSeq" id="WP_310222166.1">
    <property type="nucleotide sequence ID" value="NZ_JAVDWV010000003.1"/>
</dbReference>
<keyword evidence="2" id="KW-0675">Receptor</keyword>
<feature type="signal peptide" evidence="1">
    <location>
        <begin position="1"/>
        <end position="21"/>
    </location>
</feature>
<comment type="caution">
    <text evidence="2">The sequence shown here is derived from an EMBL/GenBank/DDBJ whole genome shotgun (WGS) entry which is preliminary data.</text>
</comment>
<dbReference type="EMBL" id="JAVDWV010000003">
    <property type="protein sequence ID" value="MDR7154066.1"/>
    <property type="molecule type" value="Genomic_DNA"/>
</dbReference>
<dbReference type="Proteomes" id="UP001267638">
    <property type="component" value="Unassembled WGS sequence"/>
</dbReference>
<keyword evidence="1" id="KW-0732">Signal</keyword>
<gene>
    <name evidence="2" type="ORF">J2W40_000869</name>
</gene>
<evidence type="ECO:0000313" key="3">
    <source>
        <dbReference type="Proteomes" id="UP001267638"/>
    </source>
</evidence>
<organism evidence="2 3">
    <name type="scientific">Sphingobium xenophagum</name>
    <dbReference type="NCBI Taxonomy" id="121428"/>
    <lineage>
        <taxon>Bacteria</taxon>
        <taxon>Pseudomonadati</taxon>
        <taxon>Pseudomonadota</taxon>
        <taxon>Alphaproteobacteria</taxon>
        <taxon>Sphingomonadales</taxon>
        <taxon>Sphingomonadaceae</taxon>
        <taxon>Sphingobium</taxon>
    </lineage>
</organism>
<reference evidence="2 3" key="1">
    <citation type="submission" date="2023-07" db="EMBL/GenBank/DDBJ databases">
        <title>Sorghum-associated microbial communities from plants grown in Nebraska, USA.</title>
        <authorList>
            <person name="Schachtman D."/>
        </authorList>
    </citation>
    <scope>NUCLEOTIDE SEQUENCE [LARGE SCALE GENOMIC DNA]</scope>
    <source>
        <strain evidence="2 3">4256</strain>
    </source>
</reference>
<dbReference type="SUPFAM" id="SSF56935">
    <property type="entry name" value="Porins"/>
    <property type="match status" value="1"/>
</dbReference>
<evidence type="ECO:0000313" key="2">
    <source>
        <dbReference type="EMBL" id="MDR7154066.1"/>
    </source>
</evidence>
<dbReference type="Gene3D" id="2.170.130.10">
    <property type="entry name" value="TonB-dependent receptor, plug domain"/>
    <property type="match status" value="1"/>
</dbReference>
<evidence type="ECO:0000256" key="1">
    <source>
        <dbReference type="SAM" id="SignalP"/>
    </source>
</evidence>
<name>A0ABU1WYS1_SPHXE</name>
<keyword evidence="3" id="KW-1185">Reference proteome</keyword>
<feature type="chain" id="PRO_5046078602" evidence="1">
    <location>
        <begin position="22"/>
        <end position="92"/>
    </location>
</feature>
<proteinExistence type="predicted"/>
<dbReference type="InterPro" id="IPR037066">
    <property type="entry name" value="Plug_dom_sf"/>
</dbReference>